<dbReference type="Proteomes" id="UP000230709">
    <property type="component" value="Chromosome"/>
</dbReference>
<sequence length="93" mass="10900">MKGGAKNNHLLGPRRNWQSLERTHPVFKHDVSEPIRLSQRLIRASLFEFHVDTANLLPIDFTKEHEQSAWANADVECRRWSLEIRQKVDKAID</sequence>
<accession>A0A2D2D4T6</accession>
<name>A0A2D2D4T6_METT3</name>
<evidence type="ECO:0000313" key="2">
    <source>
        <dbReference type="Proteomes" id="UP000230709"/>
    </source>
</evidence>
<evidence type="ECO:0000313" key="1">
    <source>
        <dbReference type="EMBL" id="ATQ70027.1"/>
    </source>
</evidence>
<dbReference type="AlphaFoldDB" id="A0A2D2D4T6"/>
<gene>
    <name evidence="1" type="ORF">CQW49_20645</name>
</gene>
<reference evidence="2" key="1">
    <citation type="submission" date="2017-10" db="EMBL/GenBank/DDBJ databases">
        <title>Completed PacBio SMRT sequence of Methylosinus trichosporium OB3b reveals presence of a third large plasmid.</title>
        <authorList>
            <person name="Charles T.C."/>
            <person name="Lynch M.D.J."/>
            <person name="Heil J.R."/>
            <person name="Cheng J."/>
        </authorList>
    </citation>
    <scope>NUCLEOTIDE SEQUENCE [LARGE SCALE GENOMIC DNA]</scope>
    <source>
        <strain evidence="2">OB3b</strain>
    </source>
</reference>
<dbReference type="KEGG" id="mtw:CQW49_20645"/>
<organism evidence="1 2">
    <name type="scientific">Methylosinus trichosporium (strain ATCC 35070 / NCIMB 11131 / UNIQEM 75 / OB3b)</name>
    <dbReference type="NCBI Taxonomy" id="595536"/>
    <lineage>
        <taxon>Bacteria</taxon>
        <taxon>Pseudomonadati</taxon>
        <taxon>Pseudomonadota</taxon>
        <taxon>Alphaproteobacteria</taxon>
        <taxon>Hyphomicrobiales</taxon>
        <taxon>Methylocystaceae</taxon>
        <taxon>Methylosinus</taxon>
    </lineage>
</organism>
<keyword evidence="2" id="KW-1185">Reference proteome</keyword>
<proteinExistence type="predicted"/>
<protein>
    <submittedName>
        <fullName evidence="1">Uncharacterized protein</fullName>
    </submittedName>
</protein>
<dbReference type="EMBL" id="CP023737">
    <property type="protein sequence ID" value="ATQ70027.1"/>
    <property type="molecule type" value="Genomic_DNA"/>
</dbReference>